<dbReference type="InterPro" id="IPR016155">
    <property type="entry name" value="Mopterin_synth/thiamin_S_b"/>
</dbReference>
<organism evidence="1 2">
    <name type="scientific">Actinopolymorpha pittospori</name>
    <dbReference type="NCBI Taxonomy" id="648752"/>
    <lineage>
        <taxon>Bacteria</taxon>
        <taxon>Bacillati</taxon>
        <taxon>Actinomycetota</taxon>
        <taxon>Actinomycetes</taxon>
        <taxon>Propionibacteriales</taxon>
        <taxon>Actinopolymorphaceae</taxon>
        <taxon>Actinopolymorpha</taxon>
    </lineage>
</organism>
<keyword evidence="2" id="KW-1185">Reference proteome</keyword>
<dbReference type="InterPro" id="IPR012675">
    <property type="entry name" value="Beta-grasp_dom_sf"/>
</dbReference>
<dbReference type="SUPFAM" id="SSF54285">
    <property type="entry name" value="MoaD/ThiS"/>
    <property type="match status" value="1"/>
</dbReference>
<gene>
    <name evidence="1" type="ORF">HEB94_009634</name>
</gene>
<dbReference type="InterPro" id="IPR003749">
    <property type="entry name" value="ThiS/MoaD-like"/>
</dbReference>
<reference evidence="1" key="1">
    <citation type="submission" date="2020-10" db="EMBL/GenBank/DDBJ databases">
        <title>Sequencing the genomes of 1000 actinobacteria strains.</title>
        <authorList>
            <person name="Klenk H.-P."/>
        </authorList>
    </citation>
    <scope>NUCLEOTIDE SEQUENCE</scope>
    <source>
        <strain evidence="1">DSM 45354</strain>
    </source>
</reference>
<dbReference type="AlphaFoldDB" id="A0A927N508"/>
<sequence>MSDATSVTVRYWAAAKEAAGLAEEQVSATTLADALTHARARHADQPRFSHVLGLSSLLIDGDPVGSRDPATIRLGDGARIEVLPPYAGG</sequence>
<name>A0A927N508_9ACTN</name>
<dbReference type="EMBL" id="JADBEM010000001">
    <property type="protein sequence ID" value="MBE1612786.1"/>
    <property type="molecule type" value="Genomic_DNA"/>
</dbReference>
<dbReference type="Gene3D" id="3.10.20.30">
    <property type="match status" value="1"/>
</dbReference>
<proteinExistence type="predicted"/>
<evidence type="ECO:0000313" key="1">
    <source>
        <dbReference type="EMBL" id="MBE1612786.1"/>
    </source>
</evidence>
<dbReference type="Pfam" id="PF02597">
    <property type="entry name" value="ThiS"/>
    <property type="match status" value="1"/>
</dbReference>
<evidence type="ECO:0000313" key="2">
    <source>
        <dbReference type="Proteomes" id="UP000638648"/>
    </source>
</evidence>
<dbReference type="Proteomes" id="UP000638648">
    <property type="component" value="Unassembled WGS sequence"/>
</dbReference>
<protein>
    <submittedName>
        <fullName evidence="1">Molybdopterin converting factor small subunit</fullName>
    </submittedName>
</protein>
<comment type="caution">
    <text evidence="1">The sequence shown here is derived from an EMBL/GenBank/DDBJ whole genome shotgun (WGS) entry which is preliminary data.</text>
</comment>
<accession>A0A927N508</accession>
<dbReference type="RefSeq" id="WP_192755769.1">
    <property type="nucleotide sequence ID" value="NZ_BAABJL010000084.1"/>
</dbReference>